<gene>
    <name evidence="1" type="ORF">BDN72DRAFT_775357</name>
</gene>
<reference evidence="1 2" key="1">
    <citation type="journal article" date="2019" name="Nat. Ecol. Evol.">
        <title>Megaphylogeny resolves global patterns of mushroom evolution.</title>
        <authorList>
            <person name="Varga T."/>
            <person name="Krizsan K."/>
            <person name="Foldi C."/>
            <person name="Dima B."/>
            <person name="Sanchez-Garcia M."/>
            <person name="Sanchez-Ramirez S."/>
            <person name="Szollosi G.J."/>
            <person name="Szarkandi J.G."/>
            <person name="Papp V."/>
            <person name="Albert L."/>
            <person name="Andreopoulos W."/>
            <person name="Angelini C."/>
            <person name="Antonin V."/>
            <person name="Barry K.W."/>
            <person name="Bougher N.L."/>
            <person name="Buchanan P."/>
            <person name="Buyck B."/>
            <person name="Bense V."/>
            <person name="Catcheside P."/>
            <person name="Chovatia M."/>
            <person name="Cooper J."/>
            <person name="Damon W."/>
            <person name="Desjardin D."/>
            <person name="Finy P."/>
            <person name="Geml J."/>
            <person name="Haridas S."/>
            <person name="Hughes K."/>
            <person name="Justo A."/>
            <person name="Karasinski D."/>
            <person name="Kautmanova I."/>
            <person name="Kiss B."/>
            <person name="Kocsube S."/>
            <person name="Kotiranta H."/>
            <person name="LaButti K.M."/>
            <person name="Lechner B.E."/>
            <person name="Liimatainen K."/>
            <person name="Lipzen A."/>
            <person name="Lukacs Z."/>
            <person name="Mihaltcheva S."/>
            <person name="Morgado L.N."/>
            <person name="Niskanen T."/>
            <person name="Noordeloos M.E."/>
            <person name="Ohm R.A."/>
            <person name="Ortiz-Santana B."/>
            <person name="Ovrebo C."/>
            <person name="Racz N."/>
            <person name="Riley R."/>
            <person name="Savchenko A."/>
            <person name="Shiryaev A."/>
            <person name="Soop K."/>
            <person name="Spirin V."/>
            <person name="Szebenyi C."/>
            <person name="Tomsovsky M."/>
            <person name="Tulloss R.E."/>
            <person name="Uehling J."/>
            <person name="Grigoriev I.V."/>
            <person name="Vagvolgyi C."/>
            <person name="Papp T."/>
            <person name="Martin F.M."/>
            <person name="Miettinen O."/>
            <person name="Hibbett D.S."/>
            <person name="Nagy L.G."/>
        </authorList>
    </citation>
    <scope>NUCLEOTIDE SEQUENCE [LARGE SCALE GENOMIC DNA]</scope>
    <source>
        <strain evidence="1 2">NL-1719</strain>
    </source>
</reference>
<name>A0ACD3AEZ8_9AGAR</name>
<accession>A0ACD3AEZ8</accession>
<protein>
    <submittedName>
        <fullName evidence="1">Uncharacterized protein</fullName>
    </submittedName>
</protein>
<organism evidence="1 2">
    <name type="scientific">Pluteus cervinus</name>
    <dbReference type="NCBI Taxonomy" id="181527"/>
    <lineage>
        <taxon>Eukaryota</taxon>
        <taxon>Fungi</taxon>
        <taxon>Dikarya</taxon>
        <taxon>Basidiomycota</taxon>
        <taxon>Agaricomycotina</taxon>
        <taxon>Agaricomycetes</taxon>
        <taxon>Agaricomycetidae</taxon>
        <taxon>Agaricales</taxon>
        <taxon>Pluteineae</taxon>
        <taxon>Pluteaceae</taxon>
        <taxon>Pluteus</taxon>
    </lineage>
</organism>
<evidence type="ECO:0000313" key="1">
    <source>
        <dbReference type="EMBL" id="TFK63889.1"/>
    </source>
</evidence>
<keyword evidence="2" id="KW-1185">Reference proteome</keyword>
<dbReference type="Proteomes" id="UP000308600">
    <property type="component" value="Unassembled WGS sequence"/>
</dbReference>
<evidence type="ECO:0000313" key="2">
    <source>
        <dbReference type="Proteomes" id="UP000308600"/>
    </source>
</evidence>
<dbReference type="EMBL" id="ML208499">
    <property type="protein sequence ID" value="TFK63889.1"/>
    <property type="molecule type" value="Genomic_DNA"/>
</dbReference>
<feature type="non-terminal residue" evidence="1">
    <location>
        <position position="1"/>
    </location>
</feature>
<proteinExistence type="predicted"/>
<sequence length="79" mass="9103">WSNFEIADMDFWRGPADTAFFERLDLAGGLYYLKWGDAPVHSIGVSLLAHKDRVHFFDEIGYQREESRTGYIVFEPGMG</sequence>